<dbReference type="InterPro" id="IPR016181">
    <property type="entry name" value="Acyl_CoA_acyltransferase"/>
</dbReference>
<keyword evidence="2" id="KW-0012">Acyltransferase</keyword>
<keyword evidence="1 4" id="KW-0808">Transferase</keyword>
<evidence type="ECO:0000259" key="3">
    <source>
        <dbReference type="PROSITE" id="PS51186"/>
    </source>
</evidence>
<dbReference type="Proteomes" id="UP000307874">
    <property type="component" value="Unassembled WGS sequence"/>
</dbReference>
<gene>
    <name evidence="4" type="ORF">FF124_10665</name>
</gene>
<dbReference type="InterPro" id="IPR050832">
    <property type="entry name" value="Bact_Acetyltransf"/>
</dbReference>
<feature type="domain" description="N-acetyltransferase" evidence="3">
    <location>
        <begin position="20"/>
        <end position="174"/>
    </location>
</feature>
<sequence>MGRDSSRCAVMQEKGKSRGFGIRPFQPDDAEAILALHVAAIVATSDSYYTHEERNSWASGKSAQNYLDIVAGGETVMVAADLSEKPIGFCGFADAEIRSLYVDPLHQDKGIGTALMRFAESALIASGVRQITIHSGLPALGFYQAHGYVTVSQSTHRTSGGLPIKSFMLVKKVTAISAET</sequence>
<dbReference type="PANTHER" id="PTHR43877">
    <property type="entry name" value="AMINOALKYLPHOSPHONATE N-ACETYLTRANSFERASE-RELATED-RELATED"/>
    <property type="match status" value="1"/>
</dbReference>
<comment type="caution">
    <text evidence="4">The sequence shown here is derived from an EMBL/GenBank/DDBJ whole genome shotgun (WGS) entry which is preliminary data.</text>
</comment>
<evidence type="ECO:0000313" key="4">
    <source>
        <dbReference type="EMBL" id="TNB48034.1"/>
    </source>
</evidence>
<protein>
    <submittedName>
        <fullName evidence="4">GNAT family N-acetyltransferase</fullName>
    </submittedName>
</protein>
<dbReference type="PROSITE" id="PS51186">
    <property type="entry name" value="GNAT"/>
    <property type="match status" value="1"/>
</dbReference>
<accession>A0A5C4JSA1</accession>
<dbReference type="Pfam" id="PF13508">
    <property type="entry name" value="Acetyltransf_7"/>
    <property type="match status" value="1"/>
</dbReference>
<dbReference type="GO" id="GO:0016747">
    <property type="term" value="F:acyltransferase activity, transferring groups other than amino-acyl groups"/>
    <property type="evidence" value="ECO:0007669"/>
    <property type="project" value="InterPro"/>
</dbReference>
<evidence type="ECO:0000313" key="5">
    <source>
        <dbReference type="Proteomes" id="UP000307874"/>
    </source>
</evidence>
<keyword evidence="5" id="KW-1185">Reference proteome</keyword>
<dbReference type="CDD" id="cd04301">
    <property type="entry name" value="NAT_SF"/>
    <property type="match status" value="1"/>
</dbReference>
<name>A0A5C4JSA1_9HYPH</name>
<dbReference type="AlphaFoldDB" id="A0A5C4JSA1"/>
<proteinExistence type="predicted"/>
<dbReference type="EMBL" id="VCLB01000005">
    <property type="protein sequence ID" value="TNB48034.1"/>
    <property type="molecule type" value="Genomic_DNA"/>
</dbReference>
<reference evidence="4 5" key="1">
    <citation type="submission" date="2019-05" db="EMBL/GenBank/DDBJ databases">
        <authorList>
            <person name="Lee S.D."/>
        </authorList>
    </citation>
    <scope>NUCLEOTIDE SEQUENCE [LARGE SCALE GENOMIC DNA]</scope>
    <source>
        <strain evidence="4 5">GH2-6</strain>
    </source>
</reference>
<dbReference type="InterPro" id="IPR000182">
    <property type="entry name" value="GNAT_dom"/>
</dbReference>
<dbReference type="OrthoDB" id="9797417at2"/>
<dbReference type="SUPFAM" id="SSF55729">
    <property type="entry name" value="Acyl-CoA N-acyltransferases (Nat)"/>
    <property type="match status" value="1"/>
</dbReference>
<evidence type="ECO:0000256" key="1">
    <source>
        <dbReference type="ARBA" id="ARBA00022679"/>
    </source>
</evidence>
<organism evidence="4 5">
    <name type="scientific">Martelella lutilitoris</name>
    <dbReference type="NCBI Taxonomy" id="2583532"/>
    <lineage>
        <taxon>Bacteria</taxon>
        <taxon>Pseudomonadati</taxon>
        <taxon>Pseudomonadota</taxon>
        <taxon>Alphaproteobacteria</taxon>
        <taxon>Hyphomicrobiales</taxon>
        <taxon>Aurantimonadaceae</taxon>
        <taxon>Martelella</taxon>
    </lineage>
</organism>
<evidence type="ECO:0000256" key="2">
    <source>
        <dbReference type="ARBA" id="ARBA00023315"/>
    </source>
</evidence>
<dbReference type="Gene3D" id="3.40.630.30">
    <property type="match status" value="1"/>
</dbReference>
<reference evidence="4 5" key="2">
    <citation type="submission" date="2019-06" db="EMBL/GenBank/DDBJ databases">
        <title>Martelella lutilitoris sp. nov., isolated from a tidal mudflat.</title>
        <authorList>
            <person name="Kim Y.-J."/>
        </authorList>
    </citation>
    <scope>NUCLEOTIDE SEQUENCE [LARGE SCALE GENOMIC DNA]</scope>
    <source>
        <strain evidence="4 5">GH2-6</strain>
    </source>
</reference>